<accession>T4VHW6</accession>
<evidence type="ECO:0008006" key="5">
    <source>
        <dbReference type="Google" id="ProtNLM"/>
    </source>
</evidence>
<dbReference type="SUPFAM" id="SSF117782">
    <property type="entry name" value="YbjQ-like"/>
    <property type="match status" value="1"/>
</dbReference>
<name>T4VHW6_PARBF</name>
<proteinExistence type="inferred from homology"/>
<feature type="coiled-coil region" evidence="2">
    <location>
        <begin position="36"/>
        <end position="63"/>
    </location>
</feature>
<sequence length="176" mass="19331">MAFLEKSTRKCNECGEVLGRFWGDDICPKCKESKNEAILAIENQRKTEELDKYEEECKKAKSICKNIILSTTPSLEGYKISEYLGIESSEVIIGTGVVTDFISSITDLVGGRASGYENSLAKAKQEAFDILRFKGALLGGNAIVGVKSSYMDIGDNMFGVFIEGTIVKADLINYEI</sequence>
<keyword evidence="2" id="KW-0175">Coiled coil</keyword>
<dbReference type="PATRIC" id="fig|1233171.3.peg.3320"/>
<organism evidence="3 4">
    <name type="scientific">Paraclostridium bifermentans ATCC 638 = DSM 14991</name>
    <dbReference type="NCBI Taxonomy" id="1233171"/>
    <lineage>
        <taxon>Bacteria</taxon>
        <taxon>Bacillati</taxon>
        <taxon>Bacillota</taxon>
        <taxon>Clostridia</taxon>
        <taxon>Peptostreptococcales</taxon>
        <taxon>Peptostreptococcaceae</taxon>
        <taxon>Paraclostridium</taxon>
    </lineage>
</organism>
<dbReference type="GeneID" id="68211000"/>
<protein>
    <recommendedName>
        <fullName evidence="5">Heavy-metal-binding family protein</fullName>
    </recommendedName>
</protein>
<dbReference type="PANTHER" id="PTHR34068:SF1">
    <property type="entry name" value="UPF0145 PROTEIN YBJQ"/>
    <property type="match status" value="1"/>
</dbReference>
<dbReference type="PANTHER" id="PTHR34068">
    <property type="entry name" value="UPF0145 PROTEIN YBJQ"/>
    <property type="match status" value="1"/>
</dbReference>
<reference evidence="3 4" key="1">
    <citation type="submission" date="2013-06" db="EMBL/GenBank/DDBJ databases">
        <authorList>
            <person name="Walk S."/>
            <person name="Aronoff D."/>
            <person name="Young V.Y."/>
            <person name="Marsh J."/>
            <person name="Harrison L."/>
            <person name="Daugherty S.C."/>
            <person name="Shefchek K.A."/>
            <person name="Hine E.E."/>
            <person name="Tallon L.J."/>
            <person name="Sadzewicz L.K."/>
            <person name="Rasko D.A."/>
        </authorList>
    </citation>
    <scope>NUCLEOTIDE SEQUENCE [LARGE SCALE GENOMIC DNA]</scope>
    <source>
        <strain evidence="3 4">ATCC 638</strain>
    </source>
</reference>
<evidence type="ECO:0000313" key="3">
    <source>
        <dbReference type="EMBL" id="EQK40277.1"/>
    </source>
</evidence>
<dbReference type="Proteomes" id="UP000015688">
    <property type="component" value="Unassembled WGS sequence"/>
</dbReference>
<evidence type="ECO:0000313" key="4">
    <source>
        <dbReference type="Proteomes" id="UP000015688"/>
    </source>
</evidence>
<comment type="similarity">
    <text evidence="1">Belongs to the UPF0145 family.</text>
</comment>
<comment type="caution">
    <text evidence="3">The sequence shown here is derived from an EMBL/GenBank/DDBJ whole genome shotgun (WGS) entry which is preliminary data.</text>
</comment>
<gene>
    <name evidence="3" type="ORF">C672_3448</name>
</gene>
<evidence type="ECO:0000256" key="2">
    <source>
        <dbReference type="SAM" id="Coils"/>
    </source>
</evidence>
<evidence type="ECO:0000256" key="1">
    <source>
        <dbReference type="ARBA" id="ARBA00010751"/>
    </source>
</evidence>
<dbReference type="EMBL" id="AVNC01000020">
    <property type="protein sequence ID" value="EQK40277.1"/>
    <property type="molecule type" value="Genomic_DNA"/>
</dbReference>
<dbReference type="Gene3D" id="3.30.110.70">
    <property type="entry name" value="Hypothetical protein apc22750. Chain B"/>
    <property type="match status" value="1"/>
</dbReference>
<dbReference type="Pfam" id="PF01906">
    <property type="entry name" value="YbjQ_1"/>
    <property type="match status" value="1"/>
</dbReference>
<dbReference type="RefSeq" id="WP_021434374.1">
    <property type="nucleotide sequence ID" value="NZ_AVNC01000020.1"/>
</dbReference>
<dbReference type="AlphaFoldDB" id="T4VHW6"/>
<dbReference type="InterPro" id="IPR002765">
    <property type="entry name" value="UPF0145_YbjQ-like"/>
</dbReference>
<dbReference type="InterPro" id="IPR035439">
    <property type="entry name" value="UPF0145_dom_sf"/>
</dbReference>